<dbReference type="Gene3D" id="3.30.9.10">
    <property type="entry name" value="D-Amino Acid Oxidase, subunit A, domain 2"/>
    <property type="match status" value="1"/>
</dbReference>
<keyword evidence="3" id="KW-0274">FAD</keyword>
<dbReference type="Proteomes" id="UP000664303">
    <property type="component" value="Unassembled WGS sequence"/>
</dbReference>
<evidence type="ECO:0000256" key="5">
    <source>
        <dbReference type="ARBA" id="ARBA00037941"/>
    </source>
</evidence>
<evidence type="ECO:0000256" key="3">
    <source>
        <dbReference type="ARBA" id="ARBA00022827"/>
    </source>
</evidence>
<dbReference type="Pfam" id="PF01266">
    <property type="entry name" value="DAO"/>
    <property type="match status" value="1"/>
</dbReference>
<gene>
    <name evidence="7" type="ORF">JYP50_01600</name>
</gene>
<sequence length="371" mass="38684">MAVNTNAVVIGAGVIGLAIGRALAQRGLETVVLEKAGTIGSETSSRNSEVIHAGLYYPPGSAKARYCTRGKKLLYDYLQSHGIPYRRCGKIIVAADSADCPRLDAIAERARRNGVDDLRELSRDDIRQLESSIEAAAGLLSPSTGILDSHQFLLSLQGELEAAGGIVALATPALAGTLGAKGQHSVSCGGSAPTTVTCKALVNATGLWARETWVRLDGGEASAMPPDQFFAKGHYYAYSGKAPFSQLIYPLPTAGGLGIHATLDMAGQVRFGPDVHWVDGIDYTFDEGGKAGFIAAIRRYFPGLVTSRLTPAYTGIRPKVVGPGSADADFAILAEPQHGIPGFVSLHGIESPGLTASLAIAEDVATAIAGR</sequence>
<comment type="caution">
    <text evidence="7">The sequence shown here is derived from an EMBL/GenBank/DDBJ whole genome shotgun (WGS) entry which is preliminary data.</text>
</comment>
<evidence type="ECO:0000313" key="8">
    <source>
        <dbReference type="Proteomes" id="UP000664303"/>
    </source>
</evidence>
<dbReference type="PANTHER" id="PTHR43104">
    <property type="entry name" value="L-2-HYDROXYGLUTARATE DEHYDROGENASE, MITOCHONDRIAL"/>
    <property type="match status" value="1"/>
</dbReference>
<reference evidence="7" key="1">
    <citation type="submission" date="2021-02" db="EMBL/GenBank/DDBJ databases">
        <title>PHA producing bacteria isolated from coastal sediment in Guangdong, Shenzhen.</title>
        <authorList>
            <person name="Zheng W."/>
            <person name="Yu S."/>
            <person name="Huang Y."/>
        </authorList>
    </citation>
    <scope>NUCLEOTIDE SEQUENCE</scope>
    <source>
        <strain evidence="7">TN14-10</strain>
    </source>
</reference>
<dbReference type="PANTHER" id="PTHR43104:SF4">
    <property type="entry name" value="L-2-HYDROXYGLUTARATE DEHYDROGENASE, MITOCHONDRIAL"/>
    <property type="match status" value="1"/>
</dbReference>
<keyword evidence="2" id="KW-0285">Flavoprotein</keyword>
<dbReference type="Gene3D" id="3.50.50.60">
    <property type="entry name" value="FAD/NAD(P)-binding domain"/>
    <property type="match status" value="1"/>
</dbReference>
<protein>
    <submittedName>
        <fullName evidence="7">NAD(P)/FAD-dependent oxidoreductase</fullName>
    </submittedName>
</protein>
<evidence type="ECO:0000256" key="2">
    <source>
        <dbReference type="ARBA" id="ARBA00022630"/>
    </source>
</evidence>
<dbReference type="AlphaFoldDB" id="A0A939DC98"/>
<dbReference type="InterPro" id="IPR036188">
    <property type="entry name" value="FAD/NAD-bd_sf"/>
</dbReference>
<dbReference type="GO" id="GO:0047545">
    <property type="term" value="F:(S)-2-hydroxyglutarate dehydrogenase activity"/>
    <property type="evidence" value="ECO:0007669"/>
    <property type="project" value="TreeGrafter"/>
</dbReference>
<keyword evidence="8" id="KW-1185">Reference proteome</keyword>
<keyword evidence="4" id="KW-0560">Oxidoreductase</keyword>
<dbReference type="EMBL" id="JAFKCZ010000001">
    <property type="protein sequence ID" value="MBN7795266.1"/>
    <property type="molecule type" value="Genomic_DNA"/>
</dbReference>
<evidence type="ECO:0000256" key="4">
    <source>
        <dbReference type="ARBA" id="ARBA00023002"/>
    </source>
</evidence>
<evidence type="ECO:0000259" key="6">
    <source>
        <dbReference type="Pfam" id="PF01266"/>
    </source>
</evidence>
<proteinExistence type="inferred from homology"/>
<evidence type="ECO:0000313" key="7">
    <source>
        <dbReference type="EMBL" id="MBN7795266.1"/>
    </source>
</evidence>
<dbReference type="SUPFAM" id="SSF51905">
    <property type="entry name" value="FAD/NAD(P)-binding domain"/>
    <property type="match status" value="1"/>
</dbReference>
<comment type="similarity">
    <text evidence="5">Belongs to the L2HGDH family.</text>
</comment>
<dbReference type="InterPro" id="IPR006076">
    <property type="entry name" value="FAD-dep_OxRdtase"/>
</dbReference>
<evidence type="ECO:0000256" key="1">
    <source>
        <dbReference type="ARBA" id="ARBA00001974"/>
    </source>
</evidence>
<feature type="domain" description="FAD dependent oxidoreductase" evidence="6">
    <location>
        <begin position="7"/>
        <end position="365"/>
    </location>
</feature>
<accession>A0A939DC98</accession>
<organism evidence="7 8">
    <name type="scientific">Parahaliea mediterranea</name>
    <dbReference type="NCBI Taxonomy" id="651086"/>
    <lineage>
        <taxon>Bacteria</taxon>
        <taxon>Pseudomonadati</taxon>
        <taxon>Pseudomonadota</taxon>
        <taxon>Gammaproteobacteria</taxon>
        <taxon>Cellvibrionales</taxon>
        <taxon>Halieaceae</taxon>
        <taxon>Parahaliea</taxon>
    </lineage>
</organism>
<comment type="cofactor">
    <cofactor evidence="1">
        <name>FAD</name>
        <dbReference type="ChEBI" id="CHEBI:57692"/>
    </cofactor>
</comment>
<name>A0A939DC98_9GAMM</name>